<dbReference type="InterPro" id="IPR002048">
    <property type="entry name" value="EF_hand_dom"/>
</dbReference>
<dbReference type="GO" id="GO:0005509">
    <property type="term" value="F:calcium ion binding"/>
    <property type="evidence" value="ECO:0007669"/>
    <property type="project" value="InterPro"/>
</dbReference>
<evidence type="ECO:0000313" key="5">
    <source>
        <dbReference type="EMBL" id="CAH0727614.1"/>
    </source>
</evidence>
<keyword evidence="6" id="KW-1185">Reference proteome</keyword>
<sequence>MAASAIAMRGVRLFLSAGKAAAQRRASPPRSRRVKTVIPVNKLQQCVVEVLLKATKFNKNELESLFTIYRKLVTSAQNAAPASVIGQSAAKVDGIDQNTFRDVMHNTFDLVTEDVILDRVWLTWERGANGGEGALKFEAWARGLSVLLKGSDEERRSHCFVVYDLNGDGFITRDEMFTLLKNSLLKQPGDEDPDEGVRDLVELVLRKMDIDKDGKLSIDDYKQAVQQEPLLLEAFGQCLPSRRHAAAFLKTLLNK</sequence>
<dbReference type="PANTHER" id="PTHR23055">
    <property type="entry name" value="CALCIUM BINDING PROTEINS"/>
    <property type="match status" value="1"/>
</dbReference>
<evidence type="ECO:0000256" key="3">
    <source>
        <dbReference type="ARBA" id="ARBA00022837"/>
    </source>
</evidence>
<keyword evidence="2" id="KW-0677">Repeat</keyword>
<dbReference type="AlphaFoldDB" id="A0A8J9YCR6"/>
<gene>
    <name evidence="5" type="ORF">BINO364_LOCUS12930</name>
</gene>
<name>A0A8J9YCR6_9NEOP</name>
<dbReference type="OrthoDB" id="191686at2759"/>
<dbReference type="CDD" id="cd00051">
    <property type="entry name" value="EFh"/>
    <property type="match status" value="1"/>
</dbReference>
<evidence type="ECO:0000259" key="4">
    <source>
        <dbReference type="PROSITE" id="PS50222"/>
    </source>
</evidence>
<dbReference type="PROSITE" id="PS50222">
    <property type="entry name" value="EF_HAND_2"/>
    <property type="match status" value="2"/>
</dbReference>
<dbReference type="SUPFAM" id="SSF47473">
    <property type="entry name" value="EF-hand"/>
    <property type="match status" value="1"/>
</dbReference>
<dbReference type="Gene3D" id="1.10.238.10">
    <property type="entry name" value="EF-hand"/>
    <property type="match status" value="1"/>
</dbReference>
<proteinExistence type="predicted"/>
<organism evidence="5 6">
    <name type="scientific">Brenthis ino</name>
    <name type="common">lesser marbled fritillary</name>
    <dbReference type="NCBI Taxonomy" id="405034"/>
    <lineage>
        <taxon>Eukaryota</taxon>
        <taxon>Metazoa</taxon>
        <taxon>Ecdysozoa</taxon>
        <taxon>Arthropoda</taxon>
        <taxon>Hexapoda</taxon>
        <taxon>Insecta</taxon>
        <taxon>Pterygota</taxon>
        <taxon>Neoptera</taxon>
        <taxon>Endopterygota</taxon>
        <taxon>Lepidoptera</taxon>
        <taxon>Glossata</taxon>
        <taxon>Ditrysia</taxon>
        <taxon>Papilionoidea</taxon>
        <taxon>Nymphalidae</taxon>
        <taxon>Heliconiinae</taxon>
        <taxon>Argynnini</taxon>
        <taxon>Brenthis</taxon>
    </lineage>
</organism>
<dbReference type="PANTHER" id="PTHR23055:SF60">
    <property type="entry name" value="CALAXIN"/>
    <property type="match status" value="1"/>
</dbReference>
<dbReference type="InterPro" id="IPR028846">
    <property type="entry name" value="Recoverin"/>
</dbReference>
<dbReference type="InterPro" id="IPR011992">
    <property type="entry name" value="EF-hand-dom_pair"/>
</dbReference>
<reference evidence="5" key="1">
    <citation type="submission" date="2021-12" db="EMBL/GenBank/DDBJ databases">
        <authorList>
            <person name="Martin H S."/>
        </authorList>
    </citation>
    <scope>NUCLEOTIDE SEQUENCE</scope>
</reference>
<dbReference type="Proteomes" id="UP000838878">
    <property type="component" value="Chromosome 6"/>
</dbReference>
<dbReference type="Pfam" id="PF13499">
    <property type="entry name" value="EF-hand_7"/>
    <property type="match status" value="1"/>
</dbReference>
<accession>A0A8J9YCR6</accession>
<feature type="non-terminal residue" evidence="5">
    <location>
        <position position="255"/>
    </location>
</feature>
<dbReference type="EMBL" id="OV170226">
    <property type="protein sequence ID" value="CAH0727614.1"/>
    <property type="molecule type" value="Genomic_DNA"/>
</dbReference>
<feature type="domain" description="EF-hand" evidence="4">
    <location>
        <begin position="151"/>
        <end position="186"/>
    </location>
</feature>
<evidence type="ECO:0000256" key="2">
    <source>
        <dbReference type="ARBA" id="ARBA00022737"/>
    </source>
</evidence>
<evidence type="ECO:0000313" key="6">
    <source>
        <dbReference type="Proteomes" id="UP000838878"/>
    </source>
</evidence>
<protein>
    <recommendedName>
        <fullName evidence="4">EF-hand domain-containing protein</fullName>
    </recommendedName>
</protein>
<keyword evidence="1" id="KW-0479">Metal-binding</keyword>
<dbReference type="SMART" id="SM00054">
    <property type="entry name" value="EFh"/>
    <property type="match status" value="2"/>
</dbReference>
<feature type="domain" description="EF-hand" evidence="4">
    <location>
        <begin position="196"/>
        <end position="231"/>
    </location>
</feature>
<keyword evidence="3" id="KW-0106">Calcium</keyword>
<dbReference type="PROSITE" id="PS00018">
    <property type="entry name" value="EF_HAND_1"/>
    <property type="match status" value="2"/>
</dbReference>
<evidence type="ECO:0000256" key="1">
    <source>
        <dbReference type="ARBA" id="ARBA00022723"/>
    </source>
</evidence>
<dbReference type="InterPro" id="IPR018247">
    <property type="entry name" value="EF_Hand_1_Ca_BS"/>
</dbReference>